<feature type="domain" description="SecA family profile" evidence="14">
    <location>
        <begin position="32"/>
        <end position="617"/>
    </location>
</feature>
<dbReference type="PANTHER" id="PTHR30612">
    <property type="entry name" value="SECA INNER MEMBRANE COMPONENT OF SEC PROTEIN SECRETION SYSTEM"/>
    <property type="match status" value="1"/>
</dbReference>
<dbReference type="PROSITE" id="PS51192">
    <property type="entry name" value="HELICASE_ATP_BIND_1"/>
    <property type="match status" value="1"/>
</dbReference>
<proteinExistence type="inferred from homology"/>
<dbReference type="Proteomes" id="UP000295765">
    <property type="component" value="Unassembled WGS sequence"/>
</dbReference>
<dbReference type="InterPro" id="IPR011115">
    <property type="entry name" value="SecA_DEAD"/>
</dbReference>
<evidence type="ECO:0000259" key="14">
    <source>
        <dbReference type="PROSITE" id="PS51196"/>
    </source>
</evidence>
<dbReference type="RefSeq" id="WP_132543023.1">
    <property type="nucleotide sequence ID" value="NZ_SLWY01000012.1"/>
</dbReference>
<evidence type="ECO:0000313" key="16">
    <source>
        <dbReference type="Proteomes" id="UP000295765"/>
    </source>
</evidence>
<dbReference type="CDD" id="cd18803">
    <property type="entry name" value="SF2_C_secA"/>
    <property type="match status" value="1"/>
</dbReference>
<feature type="domain" description="Helicase ATP-binding" evidence="12">
    <location>
        <begin position="115"/>
        <end position="269"/>
    </location>
</feature>
<sequence>MSSTPMAFRAERAHAVYPERLDADESTWDAWARVAAARLWYRLRPLLFRSNRLVAAIDAQAADVARLDDQALQRELARGARTALTEPRAMVRAFAVVREAAQRRLGLRPFGTQLTGAAALFAGRLAEMPTGEGKTLTAALAACVAAAAGVPVHVVTVNDYLAQRDAASMGRLFGFFGLKTGAIVSGMSLEARRAAYACDITYCTNKELVFDYLKDRVAAGGRTSLAQHRLRALCRGRQHAGLLLRGLHFAIVDEADSVLIDEARTPLILAEQGSNRDDPAVFTRALALAAELEAGLHFELSPAQRVLQLTPAGRAVLAERSRGLGATWAVARNREQLVAQALRALHLFHRDQQYLVADGKVHIVDEYTGRVLPGRTWEQGLHQMIETKEGCALSVATRTQARITYQRFFRRYLHLAGMTGTAREVKGEILAVYGLDTVSLPPHKPCRRVFLPTLCCADEAGKWHRVAAQVTAVHAAGRPVLIGTRSVEASERLSAVLDAAGLAHRVLNARQDADEAAIVEQAGQPGAITVATNMAGRGTDIPLGPGVDELGGLHVILTEYHDTPRIDRQLLGRCARQGNRGSVQAVVALDDALFRTHGGALLRLLRRLYPHGQPPHWLLLGLRRQAQGGAERIHRRVRRDTLKQDRTLDASLAFAGNAI</sequence>
<dbReference type="InterPro" id="IPR000185">
    <property type="entry name" value="SecA"/>
</dbReference>
<evidence type="ECO:0000256" key="9">
    <source>
        <dbReference type="ARBA" id="ARBA00023010"/>
    </source>
</evidence>
<dbReference type="GO" id="GO:0006605">
    <property type="term" value="P:protein targeting"/>
    <property type="evidence" value="ECO:0007669"/>
    <property type="project" value="UniProtKB-UniRule"/>
</dbReference>
<dbReference type="AlphaFoldDB" id="A0A4R2L948"/>
<dbReference type="GO" id="GO:0005524">
    <property type="term" value="F:ATP binding"/>
    <property type="evidence" value="ECO:0007669"/>
    <property type="project" value="UniProtKB-UniRule"/>
</dbReference>
<dbReference type="PROSITE" id="PS51196">
    <property type="entry name" value="SECA_MOTOR_DEAD"/>
    <property type="match status" value="1"/>
</dbReference>
<dbReference type="InterPro" id="IPR001650">
    <property type="entry name" value="Helicase_C-like"/>
</dbReference>
<comment type="subunit">
    <text evidence="11">Monomer and homodimer. Part of the essential Sec protein translocation apparatus which comprises SecA, SecYEG and auxiliary proteins SecDF-YajC and YidC.</text>
</comment>
<comment type="function">
    <text evidence="11">Part of the Sec protein translocase complex. Interacts with the SecYEG preprotein conducting channel. Has a central role in coupling the hydrolysis of ATP to the transfer of proteins into and across the cell membrane, serving both as a receptor for the preprotein-SecB complex and as an ATP-driven molecular motor driving the stepwise translocation of polypeptide chains across the membrane.</text>
</comment>
<dbReference type="PROSITE" id="PS01312">
    <property type="entry name" value="SECA"/>
    <property type="match status" value="1"/>
</dbReference>
<comment type="catalytic activity">
    <reaction evidence="11">
        <text>ATP + H2O + cellular proteinSide 1 = ADP + phosphate + cellular proteinSide 2.</text>
        <dbReference type="EC" id="7.4.2.8"/>
    </reaction>
</comment>
<evidence type="ECO:0000313" key="15">
    <source>
        <dbReference type="EMBL" id="TCO80769.1"/>
    </source>
</evidence>
<keyword evidence="1 11" id="KW-0813">Transport</keyword>
<keyword evidence="5 11" id="KW-0547">Nucleotide-binding</keyword>
<evidence type="ECO:0000256" key="6">
    <source>
        <dbReference type="ARBA" id="ARBA00022840"/>
    </source>
</evidence>
<dbReference type="InterPro" id="IPR036670">
    <property type="entry name" value="SecA_X-link_sf"/>
</dbReference>
<dbReference type="SUPFAM" id="SSF81767">
    <property type="entry name" value="Pre-protein crosslinking domain of SecA"/>
    <property type="match status" value="1"/>
</dbReference>
<organism evidence="15 16">
    <name type="scientific">Plasticicumulans lactativorans</name>
    <dbReference type="NCBI Taxonomy" id="1133106"/>
    <lineage>
        <taxon>Bacteria</taxon>
        <taxon>Pseudomonadati</taxon>
        <taxon>Pseudomonadota</taxon>
        <taxon>Gammaproteobacteria</taxon>
        <taxon>Candidatus Competibacteraceae</taxon>
        <taxon>Plasticicumulans</taxon>
    </lineage>
</organism>
<dbReference type="SMART" id="SM00957">
    <property type="entry name" value="SecA_DEAD"/>
    <property type="match status" value="1"/>
</dbReference>
<feature type="binding site" evidence="11">
    <location>
        <begin position="131"/>
        <end position="135"/>
    </location>
    <ligand>
        <name>ATP</name>
        <dbReference type="ChEBI" id="CHEBI:30616"/>
    </ligand>
</feature>
<dbReference type="Pfam" id="PF07517">
    <property type="entry name" value="SecA_DEAD"/>
    <property type="match status" value="1"/>
</dbReference>
<dbReference type="EC" id="7.4.2.8" evidence="11"/>
<evidence type="ECO:0000256" key="8">
    <source>
        <dbReference type="ARBA" id="ARBA00022967"/>
    </source>
</evidence>
<dbReference type="SUPFAM" id="SSF52540">
    <property type="entry name" value="P-loop containing nucleoside triphosphate hydrolases"/>
    <property type="match status" value="2"/>
</dbReference>
<name>A0A4R2L948_9GAMM</name>
<dbReference type="InterPro" id="IPR014018">
    <property type="entry name" value="SecA_motor_DEAD"/>
</dbReference>
<evidence type="ECO:0000256" key="7">
    <source>
        <dbReference type="ARBA" id="ARBA00022927"/>
    </source>
</evidence>
<evidence type="ECO:0000256" key="5">
    <source>
        <dbReference type="ARBA" id="ARBA00022741"/>
    </source>
</evidence>
<feature type="domain" description="Helicase C-terminal" evidence="13">
    <location>
        <begin position="465"/>
        <end position="621"/>
    </location>
</feature>
<comment type="caution">
    <text evidence="15">The sequence shown here is derived from an EMBL/GenBank/DDBJ whole genome shotgun (WGS) entry which is preliminary data.</text>
</comment>
<evidence type="ECO:0000256" key="11">
    <source>
        <dbReference type="HAMAP-Rule" id="MF_01382"/>
    </source>
</evidence>
<keyword evidence="3 11" id="KW-0963">Cytoplasm</keyword>
<dbReference type="Gene3D" id="3.90.1440.10">
    <property type="entry name" value="SecA, preprotein cross-linking domain"/>
    <property type="match status" value="1"/>
</dbReference>
<dbReference type="OrthoDB" id="9805579at2"/>
<dbReference type="InterPro" id="IPR011130">
    <property type="entry name" value="SecA_preprotein_X-link_dom"/>
</dbReference>
<keyword evidence="8 11" id="KW-1278">Translocase</keyword>
<dbReference type="InterPro" id="IPR020937">
    <property type="entry name" value="SecA_CS"/>
</dbReference>
<feature type="binding site" evidence="11">
    <location>
        <position position="540"/>
    </location>
    <ligand>
        <name>ATP</name>
        <dbReference type="ChEBI" id="CHEBI:30616"/>
    </ligand>
</feature>
<evidence type="ECO:0000256" key="10">
    <source>
        <dbReference type="ARBA" id="ARBA00023136"/>
    </source>
</evidence>
<dbReference type="GO" id="GO:0008564">
    <property type="term" value="F:protein-exporting ATPase activity"/>
    <property type="evidence" value="ECO:0007669"/>
    <property type="project" value="UniProtKB-EC"/>
</dbReference>
<evidence type="ECO:0000259" key="12">
    <source>
        <dbReference type="PROSITE" id="PS51192"/>
    </source>
</evidence>
<feature type="binding site" evidence="11">
    <location>
        <position position="113"/>
    </location>
    <ligand>
        <name>ATP</name>
        <dbReference type="ChEBI" id="CHEBI:30616"/>
    </ligand>
</feature>
<dbReference type="GO" id="GO:0005737">
    <property type="term" value="C:cytoplasm"/>
    <property type="evidence" value="ECO:0007669"/>
    <property type="project" value="UniProtKB-SubCell"/>
</dbReference>
<evidence type="ECO:0000256" key="1">
    <source>
        <dbReference type="ARBA" id="ARBA00022448"/>
    </source>
</evidence>
<keyword evidence="10 11" id="KW-0472">Membrane</keyword>
<dbReference type="FunFam" id="3.40.50.300:FF:000429">
    <property type="entry name" value="Preprotein translocase subunit SecA"/>
    <property type="match status" value="1"/>
</dbReference>
<keyword evidence="4" id="KW-0997">Cell inner membrane</keyword>
<keyword evidence="7 11" id="KW-0653">Protein transport</keyword>
<dbReference type="PANTHER" id="PTHR30612:SF0">
    <property type="entry name" value="CHLOROPLAST PROTEIN-TRANSPORTING ATPASE"/>
    <property type="match status" value="1"/>
</dbReference>
<dbReference type="Pfam" id="PF01043">
    <property type="entry name" value="SecA_PP_bind"/>
    <property type="match status" value="1"/>
</dbReference>
<evidence type="ECO:0000259" key="13">
    <source>
        <dbReference type="PROSITE" id="PS51194"/>
    </source>
</evidence>
<dbReference type="InterPro" id="IPR014001">
    <property type="entry name" value="Helicase_ATP-bd"/>
</dbReference>
<dbReference type="CDD" id="cd17928">
    <property type="entry name" value="DEXDc_SecA"/>
    <property type="match status" value="1"/>
</dbReference>
<dbReference type="PRINTS" id="PR00906">
    <property type="entry name" value="SECA"/>
</dbReference>
<dbReference type="PROSITE" id="PS51194">
    <property type="entry name" value="HELICASE_CTER"/>
    <property type="match status" value="1"/>
</dbReference>
<dbReference type="GO" id="GO:0005886">
    <property type="term" value="C:plasma membrane"/>
    <property type="evidence" value="ECO:0007669"/>
    <property type="project" value="UniProtKB-SubCell"/>
</dbReference>
<keyword evidence="16" id="KW-1185">Reference proteome</keyword>
<keyword evidence="2 11" id="KW-1003">Cell membrane</keyword>
<dbReference type="EMBL" id="SLWY01000012">
    <property type="protein sequence ID" value="TCO80769.1"/>
    <property type="molecule type" value="Genomic_DNA"/>
</dbReference>
<comment type="similarity">
    <text evidence="11">Belongs to the SecA family.</text>
</comment>
<reference evidence="15 16" key="1">
    <citation type="submission" date="2019-03" db="EMBL/GenBank/DDBJ databases">
        <title>Genomic Encyclopedia of Type Strains, Phase IV (KMG-IV): sequencing the most valuable type-strain genomes for metagenomic binning, comparative biology and taxonomic classification.</title>
        <authorList>
            <person name="Goeker M."/>
        </authorList>
    </citation>
    <scope>NUCLEOTIDE SEQUENCE [LARGE SCALE GENOMIC DNA]</scope>
    <source>
        <strain evidence="15 16">DSM 25287</strain>
    </source>
</reference>
<dbReference type="InterPro" id="IPR044722">
    <property type="entry name" value="SecA_SF2_C"/>
</dbReference>
<dbReference type="HAMAP" id="MF_01382">
    <property type="entry name" value="SecA"/>
    <property type="match status" value="1"/>
</dbReference>
<gene>
    <name evidence="11" type="primary">secA</name>
    <name evidence="15" type="ORF">EV699_112105</name>
</gene>
<dbReference type="Pfam" id="PF21090">
    <property type="entry name" value="P-loop_SecA"/>
    <property type="match status" value="2"/>
</dbReference>
<keyword evidence="9 11" id="KW-0811">Translocation</keyword>
<accession>A0A4R2L948</accession>
<dbReference type="SMART" id="SM00958">
    <property type="entry name" value="SecA_PP_bind"/>
    <property type="match status" value="1"/>
</dbReference>
<dbReference type="GO" id="GO:0017038">
    <property type="term" value="P:protein import"/>
    <property type="evidence" value="ECO:0007669"/>
    <property type="project" value="InterPro"/>
</dbReference>
<dbReference type="InterPro" id="IPR027417">
    <property type="entry name" value="P-loop_NTPase"/>
</dbReference>
<evidence type="ECO:0000256" key="3">
    <source>
        <dbReference type="ARBA" id="ARBA00022490"/>
    </source>
</evidence>
<evidence type="ECO:0000256" key="2">
    <source>
        <dbReference type="ARBA" id="ARBA00022475"/>
    </source>
</evidence>
<protein>
    <recommendedName>
        <fullName evidence="11">Protein translocase subunit SecA</fullName>
        <ecNumber evidence="11">7.4.2.8</ecNumber>
    </recommendedName>
</protein>
<keyword evidence="6 11" id="KW-0067">ATP-binding</keyword>
<comment type="subcellular location">
    <subcellularLocation>
        <location evidence="11">Cell membrane</location>
        <topology evidence="11">Peripheral membrane protein</topology>
        <orientation evidence="11">Cytoplasmic side</orientation>
    </subcellularLocation>
    <subcellularLocation>
        <location evidence="11">Cytoplasm</location>
    </subcellularLocation>
    <text evidence="11">Distribution is 50-50.</text>
</comment>
<dbReference type="Gene3D" id="3.40.50.300">
    <property type="entry name" value="P-loop containing nucleotide triphosphate hydrolases"/>
    <property type="match status" value="2"/>
</dbReference>
<evidence type="ECO:0000256" key="4">
    <source>
        <dbReference type="ARBA" id="ARBA00022519"/>
    </source>
</evidence>
<dbReference type="GO" id="GO:0065002">
    <property type="term" value="P:intracellular protein transmembrane transport"/>
    <property type="evidence" value="ECO:0007669"/>
    <property type="project" value="UniProtKB-UniRule"/>
</dbReference>